<evidence type="ECO:0000313" key="2">
    <source>
        <dbReference type="Proteomes" id="UP000789920"/>
    </source>
</evidence>
<name>A0ACA9SUP9_9GLOM</name>
<proteinExistence type="predicted"/>
<dbReference type="EMBL" id="CAJVQC010166269">
    <property type="protein sequence ID" value="CAG8849571.1"/>
    <property type="molecule type" value="Genomic_DNA"/>
</dbReference>
<accession>A0ACA9SUP9</accession>
<evidence type="ECO:0000313" key="1">
    <source>
        <dbReference type="EMBL" id="CAG8849571.1"/>
    </source>
</evidence>
<organism evidence="1 2">
    <name type="scientific">Racocetra persica</name>
    <dbReference type="NCBI Taxonomy" id="160502"/>
    <lineage>
        <taxon>Eukaryota</taxon>
        <taxon>Fungi</taxon>
        <taxon>Fungi incertae sedis</taxon>
        <taxon>Mucoromycota</taxon>
        <taxon>Glomeromycotina</taxon>
        <taxon>Glomeromycetes</taxon>
        <taxon>Diversisporales</taxon>
        <taxon>Gigasporaceae</taxon>
        <taxon>Racocetra</taxon>
    </lineage>
</organism>
<feature type="non-terminal residue" evidence="1">
    <location>
        <position position="1"/>
    </location>
</feature>
<dbReference type="Proteomes" id="UP000789920">
    <property type="component" value="Unassembled WGS sequence"/>
</dbReference>
<protein>
    <submittedName>
        <fullName evidence="1">2366_t:CDS:1</fullName>
    </submittedName>
</protein>
<feature type="non-terminal residue" evidence="1">
    <location>
        <position position="86"/>
    </location>
</feature>
<keyword evidence="2" id="KW-1185">Reference proteome</keyword>
<sequence>LYRMEEFFCYSMNKKKSNSIHHIKWFEKIKDGIVEPEFSAFKNKKQIGGGGFGIVHYAEYNGKKVALKSLNNDDMNKEVSKEFIKE</sequence>
<reference evidence="1" key="1">
    <citation type="submission" date="2021-06" db="EMBL/GenBank/DDBJ databases">
        <authorList>
            <person name="Kallberg Y."/>
            <person name="Tangrot J."/>
            <person name="Rosling A."/>
        </authorList>
    </citation>
    <scope>NUCLEOTIDE SEQUENCE</scope>
    <source>
        <strain evidence="1">MA461A</strain>
    </source>
</reference>
<gene>
    <name evidence="1" type="ORF">RPERSI_LOCUS35652</name>
</gene>
<comment type="caution">
    <text evidence="1">The sequence shown here is derived from an EMBL/GenBank/DDBJ whole genome shotgun (WGS) entry which is preliminary data.</text>
</comment>